<reference evidence="1" key="1">
    <citation type="submission" date="2019-08" db="EMBL/GenBank/DDBJ databases">
        <authorList>
            <person name="Kucharzyk K."/>
            <person name="Murdoch R.W."/>
            <person name="Higgins S."/>
            <person name="Loffler F."/>
        </authorList>
    </citation>
    <scope>NUCLEOTIDE SEQUENCE</scope>
</reference>
<sequence>MVYLVVVHIADAHIIKAGHNCQKDEDNCDKMFDGEF</sequence>
<evidence type="ECO:0000313" key="1">
    <source>
        <dbReference type="EMBL" id="MPN15242.1"/>
    </source>
</evidence>
<dbReference type="AlphaFoldDB" id="A0A645FNT4"/>
<gene>
    <name evidence="1" type="ORF">SDC9_162572</name>
</gene>
<name>A0A645FNT4_9ZZZZ</name>
<organism evidence="1">
    <name type="scientific">bioreactor metagenome</name>
    <dbReference type="NCBI Taxonomy" id="1076179"/>
    <lineage>
        <taxon>unclassified sequences</taxon>
        <taxon>metagenomes</taxon>
        <taxon>ecological metagenomes</taxon>
    </lineage>
</organism>
<comment type="caution">
    <text evidence="1">The sequence shown here is derived from an EMBL/GenBank/DDBJ whole genome shotgun (WGS) entry which is preliminary data.</text>
</comment>
<accession>A0A645FNT4</accession>
<protein>
    <submittedName>
        <fullName evidence="1">Uncharacterized protein</fullName>
    </submittedName>
</protein>
<dbReference type="EMBL" id="VSSQ01061960">
    <property type="protein sequence ID" value="MPN15242.1"/>
    <property type="molecule type" value="Genomic_DNA"/>
</dbReference>
<proteinExistence type="predicted"/>